<proteinExistence type="predicted"/>
<keyword evidence="2" id="KW-0472">Membrane</keyword>
<evidence type="ECO:0000256" key="2">
    <source>
        <dbReference type="SAM" id="Phobius"/>
    </source>
</evidence>
<sequence>MEEQNGTANGVKIKLEEEEINDDLRTTPDHQNDAGASQPLTGDGASPGYFFLLFCHFFPFYAVPFSFI</sequence>
<dbReference type="AlphaFoldDB" id="A0A0V0HC57"/>
<feature type="region of interest" description="Disordered" evidence="1">
    <location>
        <begin position="1"/>
        <end position="40"/>
    </location>
</feature>
<protein>
    <submittedName>
        <fullName evidence="3">Putative ovule protein</fullName>
    </submittedName>
</protein>
<evidence type="ECO:0000256" key="1">
    <source>
        <dbReference type="SAM" id="MobiDB-lite"/>
    </source>
</evidence>
<feature type="transmembrane region" description="Helical" evidence="2">
    <location>
        <begin position="49"/>
        <end position="67"/>
    </location>
</feature>
<keyword evidence="2" id="KW-0812">Transmembrane</keyword>
<reference evidence="3" key="1">
    <citation type="submission" date="2015-12" db="EMBL/GenBank/DDBJ databases">
        <title>Gene expression during late stages of embryo sac development: a critical building block for successful pollen-pistil interactions.</title>
        <authorList>
            <person name="Liu Y."/>
            <person name="Joly V."/>
            <person name="Sabar M."/>
            <person name="Matton D.P."/>
        </authorList>
    </citation>
    <scope>NUCLEOTIDE SEQUENCE</scope>
</reference>
<name>A0A0V0HC57_SOLCH</name>
<feature type="compositionally biased region" description="Basic and acidic residues" evidence="1">
    <location>
        <begin position="22"/>
        <end position="32"/>
    </location>
</feature>
<organism evidence="3">
    <name type="scientific">Solanum chacoense</name>
    <name type="common">Chaco potato</name>
    <dbReference type="NCBI Taxonomy" id="4108"/>
    <lineage>
        <taxon>Eukaryota</taxon>
        <taxon>Viridiplantae</taxon>
        <taxon>Streptophyta</taxon>
        <taxon>Embryophyta</taxon>
        <taxon>Tracheophyta</taxon>
        <taxon>Spermatophyta</taxon>
        <taxon>Magnoliopsida</taxon>
        <taxon>eudicotyledons</taxon>
        <taxon>Gunneridae</taxon>
        <taxon>Pentapetalae</taxon>
        <taxon>asterids</taxon>
        <taxon>lamiids</taxon>
        <taxon>Solanales</taxon>
        <taxon>Solanaceae</taxon>
        <taxon>Solanoideae</taxon>
        <taxon>Solaneae</taxon>
        <taxon>Solanum</taxon>
    </lineage>
</organism>
<evidence type="ECO:0000313" key="3">
    <source>
        <dbReference type="EMBL" id="JAP18002.1"/>
    </source>
</evidence>
<dbReference type="EMBL" id="GEDG01021814">
    <property type="protein sequence ID" value="JAP18002.1"/>
    <property type="molecule type" value="Transcribed_RNA"/>
</dbReference>
<accession>A0A0V0HC57</accession>
<keyword evidence="2" id="KW-1133">Transmembrane helix</keyword>